<dbReference type="GO" id="GO:0016616">
    <property type="term" value="F:oxidoreductase activity, acting on the CH-OH group of donors, NAD or NADP as acceptor"/>
    <property type="evidence" value="ECO:0007669"/>
    <property type="project" value="TreeGrafter"/>
</dbReference>
<protein>
    <submittedName>
        <fullName evidence="3">3-oxoacyl-ACP reductase</fullName>
    </submittedName>
</protein>
<name>A0A061STP7_9RHOB</name>
<dbReference type="STRING" id="83219.PM02_05395"/>
<reference evidence="3 4" key="1">
    <citation type="journal article" date="2014" name="Genome Announc.">
        <title>Draft Genome Sequences of Two Isolates of the Roseobacter Group, Sulfitobacter sp. Strains 3SOLIMAR09 and 1FIGIMAR09, from Harbors of Mallorca Island (Mediterranean Sea).</title>
        <authorList>
            <person name="Mas-Llado M."/>
            <person name="Pina-Villalonga J.M."/>
            <person name="Brunet-Galmes I."/>
            <person name="Nogales B."/>
            <person name="Bosch R."/>
        </authorList>
    </citation>
    <scope>NUCLEOTIDE SEQUENCE [LARGE SCALE GENOMIC DNA]</scope>
    <source>
        <strain evidence="3 4">1FIGIMAR09</strain>
    </source>
</reference>
<dbReference type="CDD" id="cd05233">
    <property type="entry name" value="SDR_c"/>
    <property type="match status" value="1"/>
</dbReference>
<dbReference type="PRINTS" id="PR00081">
    <property type="entry name" value="GDHRDH"/>
</dbReference>
<dbReference type="Gene3D" id="3.40.50.720">
    <property type="entry name" value="NAD(P)-binding Rossmann-like Domain"/>
    <property type="match status" value="1"/>
</dbReference>
<dbReference type="Proteomes" id="UP000027337">
    <property type="component" value="Unassembled WGS sequence"/>
</dbReference>
<proteinExistence type="inferred from homology"/>
<dbReference type="EMBL" id="JEMU01000003">
    <property type="protein sequence ID" value="KAJ04252.1"/>
    <property type="molecule type" value="Genomic_DNA"/>
</dbReference>
<dbReference type="PANTHER" id="PTHR42760">
    <property type="entry name" value="SHORT-CHAIN DEHYDROGENASES/REDUCTASES FAMILY MEMBER"/>
    <property type="match status" value="1"/>
</dbReference>
<comment type="caution">
    <text evidence="3">The sequence shown here is derived from an EMBL/GenBank/DDBJ whole genome shotgun (WGS) entry which is preliminary data.</text>
</comment>
<dbReference type="InterPro" id="IPR002347">
    <property type="entry name" value="SDR_fam"/>
</dbReference>
<dbReference type="PRINTS" id="PR00080">
    <property type="entry name" value="SDRFAMILY"/>
</dbReference>
<keyword evidence="4" id="KW-1185">Reference proteome</keyword>
<dbReference type="RefSeq" id="WP_235190166.1">
    <property type="nucleotide sequence ID" value="NZ_JEMU01000003.1"/>
</dbReference>
<dbReference type="SUPFAM" id="SSF51735">
    <property type="entry name" value="NAD(P)-binding Rossmann-fold domains"/>
    <property type="match status" value="1"/>
</dbReference>
<comment type="similarity">
    <text evidence="1">Belongs to the short-chain dehydrogenases/reductases (SDR) family.</text>
</comment>
<dbReference type="AlphaFoldDB" id="A0A061STP7"/>
<evidence type="ECO:0000313" key="4">
    <source>
        <dbReference type="Proteomes" id="UP000027337"/>
    </source>
</evidence>
<dbReference type="FunFam" id="3.40.50.720:FF:000084">
    <property type="entry name" value="Short-chain dehydrogenase reductase"/>
    <property type="match status" value="1"/>
</dbReference>
<keyword evidence="2" id="KW-0560">Oxidoreductase</keyword>
<evidence type="ECO:0000256" key="1">
    <source>
        <dbReference type="ARBA" id="ARBA00006484"/>
    </source>
</evidence>
<sequence length="265" mass="28055">MTTIDAPLASARRAFAAYPSLKGKCAFVTGGATGIGAAMVQAYADQGVTVGFIDIAEKQGQQLCQQIIETGGAAWFRRVDVTDIAALQAAIAEFSDAMGPVDILVNNVANDTRHAMQDLTPEGWNQSFDVNLRPAFFAIQAVAETMIARKQGSIVNFGSISWKAKVDSMPAYTTAKAALHGLTRSFVKPLGAAGVRINTVLPGWVMTDRQIALHLDAEGEVFLQANQPLAGRITPEDAAAMALFLSADDSAMCTGQEFSVDGGWI</sequence>
<dbReference type="InterPro" id="IPR036291">
    <property type="entry name" value="NAD(P)-bd_dom_sf"/>
</dbReference>
<evidence type="ECO:0000313" key="3">
    <source>
        <dbReference type="EMBL" id="KAJ04252.1"/>
    </source>
</evidence>
<gene>
    <name evidence="3" type="ORF">PM02_05395</name>
</gene>
<dbReference type="Pfam" id="PF13561">
    <property type="entry name" value="adh_short_C2"/>
    <property type="match status" value="1"/>
</dbReference>
<dbReference type="eggNOG" id="COG1028">
    <property type="taxonomic scope" value="Bacteria"/>
</dbReference>
<organism evidence="3 4">
    <name type="scientific">Sulfitobacter mediterraneus</name>
    <dbReference type="NCBI Taxonomy" id="83219"/>
    <lineage>
        <taxon>Bacteria</taxon>
        <taxon>Pseudomonadati</taxon>
        <taxon>Pseudomonadota</taxon>
        <taxon>Alphaproteobacteria</taxon>
        <taxon>Rhodobacterales</taxon>
        <taxon>Roseobacteraceae</taxon>
        <taxon>Sulfitobacter</taxon>
    </lineage>
</organism>
<dbReference type="PANTHER" id="PTHR42760:SF133">
    <property type="entry name" value="3-OXOACYL-[ACYL-CARRIER-PROTEIN] REDUCTASE"/>
    <property type="match status" value="1"/>
</dbReference>
<accession>A0A061STP7</accession>
<evidence type="ECO:0000256" key="2">
    <source>
        <dbReference type="ARBA" id="ARBA00023002"/>
    </source>
</evidence>